<dbReference type="AlphaFoldDB" id="I3X4H5"/>
<organism evidence="1 2">
    <name type="scientific">Sinorhizobium fredii (strain USDA 257)</name>
    <dbReference type="NCBI Taxonomy" id="1185652"/>
    <lineage>
        <taxon>Bacteria</taxon>
        <taxon>Pseudomonadati</taxon>
        <taxon>Pseudomonadota</taxon>
        <taxon>Alphaproteobacteria</taxon>
        <taxon>Hyphomicrobiales</taxon>
        <taxon>Rhizobiaceae</taxon>
        <taxon>Sinorhizobium/Ensifer group</taxon>
        <taxon>Sinorhizobium</taxon>
    </lineage>
</organism>
<reference evidence="1 2" key="1">
    <citation type="journal article" date="2012" name="J. Bacteriol.">
        <title>Complete genome sequence of the broad-host-range strain Sinorhizobium fredii USDA257.</title>
        <authorList>
            <person name="Schuldes J."/>
            <person name="Rodriguez Orbegoso M."/>
            <person name="Schmeisser C."/>
            <person name="Krishnan H.B."/>
            <person name="Daniel R."/>
            <person name="Streit W.R."/>
        </authorList>
    </citation>
    <scope>NUCLEOTIDE SEQUENCE [LARGE SCALE GENOMIC DNA]</scope>
    <source>
        <strain evidence="1 2">USDA 257</strain>
    </source>
</reference>
<protein>
    <submittedName>
        <fullName evidence="1">Uncharacterized protein</fullName>
    </submittedName>
</protein>
<dbReference type="Proteomes" id="UP000006180">
    <property type="component" value="Chromosome"/>
</dbReference>
<sequence length="43" mass="4731">MTRQHLTAARQYSVANGLALAVAGPAAAQHLERDTFYFTEKQP</sequence>
<dbReference type="PATRIC" id="fig|1185652.3.peg.2268"/>
<name>I3X4H5_SINF2</name>
<evidence type="ECO:0000313" key="2">
    <source>
        <dbReference type="Proteomes" id="UP000006180"/>
    </source>
</evidence>
<accession>I3X4H5</accession>
<gene>
    <name evidence="1" type="ORF">USDA257_c21990</name>
</gene>
<dbReference type="EMBL" id="CP003563">
    <property type="protein sequence ID" value="AFL50781.1"/>
    <property type="molecule type" value="Genomic_DNA"/>
</dbReference>
<proteinExistence type="predicted"/>
<evidence type="ECO:0000313" key="1">
    <source>
        <dbReference type="EMBL" id="AFL50781.1"/>
    </source>
</evidence>
<dbReference type="KEGG" id="sfd:USDA257_c21990"/>
<dbReference type="HOGENOM" id="CLU_3239658_0_0_5"/>